<dbReference type="AlphaFoldDB" id="A0A6L3W2K8"/>
<proteinExistence type="predicted"/>
<dbReference type="EMBL" id="WBMR01000019">
    <property type="protein sequence ID" value="KAB2384737.1"/>
    <property type="molecule type" value="Genomic_DNA"/>
</dbReference>
<evidence type="ECO:0000313" key="2">
    <source>
        <dbReference type="Proteomes" id="UP000483004"/>
    </source>
</evidence>
<comment type="caution">
    <text evidence="1">The sequence shown here is derived from an EMBL/GenBank/DDBJ whole genome shotgun (WGS) entry which is preliminary data.</text>
</comment>
<dbReference type="Proteomes" id="UP000483004">
    <property type="component" value="Unassembled WGS sequence"/>
</dbReference>
<reference evidence="1 2" key="1">
    <citation type="submission" date="2019-09" db="EMBL/GenBank/DDBJ databases">
        <title>Actinomadura physcomitrii sp. nov., a novel actinomycete isolated from moss [Physcomitrium sphaericum (Ludw) Fuernr].</title>
        <authorList>
            <person name="Liu C."/>
            <person name="Zhuang X."/>
        </authorList>
    </citation>
    <scope>NUCLEOTIDE SEQUENCE [LARGE SCALE GENOMIC DNA]</scope>
    <source>
        <strain evidence="1 2">CYP1-1B</strain>
    </source>
</reference>
<name>A0A6L3W2K8_9ACTN</name>
<gene>
    <name evidence="1" type="ORF">F9B16_09830</name>
</gene>
<protein>
    <submittedName>
        <fullName evidence="1">Uncharacterized protein</fullName>
    </submittedName>
</protein>
<keyword evidence="2" id="KW-1185">Reference proteome</keyword>
<evidence type="ECO:0000313" key="1">
    <source>
        <dbReference type="EMBL" id="KAB2384737.1"/>
    </source>
</evidence>
<accession>A0A6L3W2K8</accession>
<organism evidence="1 2">
    <name type="scientific">Actinomadura montaniterrae</name>
    <dbReference type="NCBI Taxonomy" id="1803903"/>
    <lineage>
        <taxon>Bacteria</taxon>
        <taxon>Bacillati</taxon>
        <taxon>Actinomycetota</taxon>
        <taxon>Actinomycetes</taxon>
        <taxon>Streptosporangiales</taxon>
        <taxon>Thermomonosporaceae</taxon>
        <taxon>Actinomadura</taxon>
    </lineage>
</organism>
<dbReference type="RefSeq" id="WP_151539692.1">
    <property type="nucleotide sequence ID" value="NZ_WBMR01000019.1"/>
</dbReference>
<sequence length="98" mass="11072">MQKLESLIAEAVAEWQMKHTTLCEHTQLIEYGRLGEILAPKVCEQVLNAAADQLDALPKDGTALKGPYWYREGFKQAGDMLRDWADYPAALHALKETR</sequence>